<protein>
    <recommendedName>
        <fullName evidence="3">DUF3918 domain-containing protein</fullName>
    </recommendedName>
</protein>
<dbReference type="EMBL" id="JAUSSU010000020">
    <property type="protein sequence ID" value="MDQ0116486.1"/>
    <property type="molecule type" value="Genomic_DNA"/>
</dbReference>
<comment type="caution">
    <text evidence="1">The sequence shown here is derived from an EMBL/GenBank/DDBJ whole genome shotgun (WGS) entry which is preliminary data.</text>
</comment>
<sequence>MNKTKSILGKMNNRKGIISLVALGVGAAAYGISRRRR</sequence>
<name>A0ABT9UBV8_PAEHA</name>
<organism evidence="1 2">
    <name type="scientific">Paenibacillus harenae</name>
    <dbReference type="NCBI Taxonomy" id="306543"/>
    <lineage>
        <taxon>Bacteria</taxon>
        <taxon>Bacillati</taxon>
        <taxon>Bacillota</taxon>
        <taxon>Bacilli</taxon>
        <taxon>Bacillales</taxon>
        <taxon>Paenibacillaceae</taxon>
        <taxon>Paenibacillus</taxon>
    </lineage>
</organism>
<reference evidence="1 2" key="1">
    <citation type="submission" date="2023-07" db="EMBL/GenBank/DDBJ databases">
        <title>Sorghum-associated microbial communities from plants grown in Nebraska, USA.</title>
        <authorList>
            <person name="Schachtman D."/>
        </authorList>
    </citation>
    <scope>NUCLEOTIDE SEQUENCE [LARGE SCALE GENOMIC DNA]</scope>
    <source>
        <strain evidence="1 2">CC482</strain>
    </source>
</reference>
<evidence type="ECO:0000313" key="1">
    <source>
        <dbReference type="EMBL" id="MDQ0116486.1"/>
    </source>
</evidence>
<gene>
    <name evidence="1" type="ORF">J2T15_005967</name>
</gene>
<evidence type="ECO:0008006" key="3">
    <source>
        <dbReference type="Google" id="ProtNLM"/>
    </source>
</evidence>
<keyword evidence="2" id="KW-1185">Reference proteome</keyword>
<proteinExistence type="predicted"/>
<evidence type="ECO:0000313" key="2">
    <source>
        <dbReference type="Proteomes" id="UP001229346"/>
    </source>
</evidence>
<dbReference type="Proteomes" id="UP001229346">
    <property type="component" value="Unassembled WGS sequence"/>
</dbReference>
<accession>A0ABT9UBV8</accession>